<keyword evidence="2" id="KW-1133">Transmembrane helix</keyword>
<evidence type="ECO:0000313" key="3">
    <source>
        <dbReference type="EMBL" id="KUP98338.1"/>
    </source>
</evidence>
<feature type="compositionally biased region" description="Basic residues" evidence="1">
    <location>
        <begin position="372"/>
        <end position="384"/>
    </location>
</feature>
<dbReference type="InterPro" id="IPR021235">
    <property type="entry name" value="DUF2637"/>
</dbReference>
<dbReference type="Pfam" id="PF10935">
    <property type="entry name" value="DUF2637"/>
    <property type="match status" value="1"/>
</dbReference>
<feature type="transmembrane region" description="Helical" evidence="2">
    <location>
        <begin position="96"/>
        <end position="119"/>
    </location>
</feature>
<evidence type="ECO:0008006" key="5">
    <source>
        <dbReference type="Google" id="ProtNLM"/>
    </source>
</evidence>
<gene>
    <name evidence="3" type="ORF">AC529_02290</name>
</gene>
<keyword evidence="2" id="KW-0472">Membrane</keyword>
<evidence type="ECO:0000256" key="2">
    <source>
        <dbReference type="SAM" id="Phobius"/>
    </source>
</evidence>
<dbReference type="Proteomes" id="UP000074382">
    <property type="component" value="Unassembled WGS sequence"/>
</dbReference>
<feature type="compositionally biased region" description="Low complexity" evidence="1">
    <location>
        <begin position="203"/>
        <end position="216"/>
    </location>
</feature>
<dbReference type="OrthoDB" id="3424007at2"/>
<feature type="compositionally biased region" description="Low complexity" evidence="1">
    <location>
        <begin position="385"/>
        <end position="396"/>
    </location>
</feature>
<feature type="region of interest" description="Disordered" evidence="1">
    <location>
        <begin position="127"/>
        <end position="402"/>
    </location>
</feature>
<comment type="caution">
    <text evidence="3">The sequence shown here is derived from an EMBL/GenBank/DDBJ whole genome shotgun (WGS) entry which is preliminary data.</text>
</comment>
<protein>
    <recommendedName>
        <fullName evidence="5">DUF2637 domain-containing protein</fullName>
    </recommendedName>
</protein>
<reference evidence="4" key="1">
    <citation type="journal article" date="2017" name="Acta Aliment.">
        <title>Plant polysaccharide degrading enzyme system of Thermpbifida cellulosilytica TB100 revealed by de novo genome project data.</title>
        <authorList>
            <person name="Toth A."/>
            <person name="Baka E."/>
            <person name="Luzics S."/>
            <person name="Bata-Vidacs I."/>
            <person name="Nagy I."/>
            <person name="Balint B."/>
            <person name="Herceg R."/>
            <person name="Olasz F."/>
            <person name="Wilk T."/>
            <person name="Nagy T."/>
            <person name="Kriszt B."/>
            <person name="Nagy I."/>
            <person name="Kukolya J."/>
        </authorList>
    </citation>
    <scope>NUCLEOTIDE SEQUENCE [LARGE SCALE GENOMIC DNA]</scope>
    <source>
        <strain evidence="4">TB100</strain>
    </source>
</reference>
<feature type="compositionally biased region" description="Basic and acidic residues" evidence="1">
    <location>
        <begin position="275"/>
        <end position="287"/>
    </location>
</feature>
<organism evidence="3 4">
    <name type="scientific">Thermobifida cellulosilytica TB100</name>
    <dbReference type="NCBI Taxonomy" id="665004"/>
    <lineage>
        <taxon>Bacteria</taxon>
        <taxon>Bacillati</taxon>
        <taxon>Actinomycetota</taxon>
        <taxon>Actinomycetes</taxon>
        <taxon>Streptosporangiales</taxon>
        <taxon>Nocardiopsidaceae</taxon>
        <taxon>Thermobifida</taxon>
    </lineage>
</organism>
<accession>A0A147KM77</accession>
<feature type="compositionally biased region" description="Low complexity" evidence="1">
    <location>
        <begin position="339"/>
        <end position="351"/>
    </location>
</feature>
<keyword evidence="2" id="KW-0812">Transmembrane</keyword>
<feature type="compositionally biased region" description="Low complexity" evidence="1">
    <location>
        <begin position="157"/>
        <end position="166"/>
    </location>
</feature>
<dbReference type="EMBL" id="LGEM01000012">
    <property type="protein sequence ID" value="KUP98338.1"/>
    <property type="molecule type" value="Genomic_DNA"/>
</dbReference>
<feature type="compositionally biased region" description="Acidic residues" evidence="1">
    <location>
        <begin position="301"/>
        <end position="315"/>
    </location>
</feature>
<keyword evidence="4" id="KW-1185">Reference proteome</keyword>
<evidence type="ECO:0000313" key="4">
    <source>
        <dbReference type="Proteomes" id="UP000074382"/>
    </source>
</evidence>
<dbReference type="PATRIC" id="fig|665004.4.peg.988"/>
<feature type="transmembrane region" description="Helical" evidence="2">
    <location>
        <begin position="35"/>
        <end position="56"/>
    </location>
</feature>
<proteinExistence type="predicted"/>
<dbReference type="AlphaFoldDB" id="A0A147KM77"/>
<dbReference type="STRING" id="665004.AC529_02290"/>
<evidence type="ECO:0000256" key="1">
    <source>
        <dbReference type="SAM" id="MobiDB-lite"/>
    </source>
</evidence>
<feature type="transmembrane region" description="Helical" evidence="2">
    <location>
        <begin position="65"/>
        <end position="84"/>
    </location>
</feature>
<dbReference type="RefSeq" id="WP_068754530.1">
    <property type="nucleotide sequence ID" value="NZ_KQ950180.1"/>
</dbReference>
<feature type="compositionally biased region" description="Acidic residues" evidence="1">
    <location>
        <begin position="136"/>
        <end position="154"/>
    </location>
</feature>
<feature type="compositionally biased region" description="Acidic residues" evidence="1">
    <location>
        <begin position="352"/>
        <end position="362"/>
    </location>
</feature>
<feature type="compositionally biased region" description="Low complexity" evidence="1">
    <location>
        <begin position="241"/>
        <end position="256"/>
    </location>
</feature>
<name>A0A147KM77_THECS</name>
<sequence>MAVLGVAVIASCAVLLSYNGIYQIAVRGGAAGWTAHLYPGLFTLLLLMAFWTTYLLREAPRRRRLWVDLLVLAMILAAAAASALRSFRYELLEWVATLVVAIAPWVALLISFRLTLWIVAQVRGERPAEPQQPAGEADEPGPDAPEPDEDGEDTEAVRVPAAAAPVDPLPRRASVAPEPVPARSPLPDPVADTTPFPAPEPAVDPAAAAAEPAVPDLFDSFFRAEPAGRSRVPEETEETEAAPASEAASSTAEGGALPKRVPSREGSAIRQAAGVRDRSRSDGDGRPVETAPAESERTGVDDEDWESVDDPEEGWVGDPVLADDPAGDEAHPAVPEPAAPQAASGSASDGAGADDGDDEEDTVPPGPEPVIRRRPMVLRPRRSGPLRLPSSQLRSTPTPPEE</sequence>
<feature type="compositionally biased region" description="Pro residues" evidence="1">
    <location>
        <begin position="178"/>
        <end position="188"/>
    </location>
</feature>